<name>A0A1E3PYT4_LIPST</name>
<dbReference type="SMART" id="SM00091">
    <property type="entry name" value="PAS"/>
    <property type="match status" value="2"/>
</dbReference>
<feature type="compositionally biased region" description="Acidic residues" evidence="1">
    <location>
        <begin position="344"/>
        <end position="353"/>
    </location>
</feature>
<dbReference type="Pfam" id="PF13426">
    <property type="entry name" value="PAS_9"/>
    <property type="match status" value="1"/>
</dbReference>
<protein>
    <recommendedName>
        <fullName evidence="2">PAS domain-containing protein</fullName>
    </recommendedName>
</protein>
<dbReference type="NCBIfam" id="TIGR00229">
    <property type="entry name" value="sensory_box"/>
    <property type="match status" value="1"/>
</dbReference>
<reference evidence="3 4" key="1">
    <citation type="journal article" date="2016" name="Proc. Natl. Acad. Sci. U.S.A.">
        <title>Comparative genomics of biotechnologically important yeasts.</title>
        <authorList>
            <person name="Riley R."/>
            <person name="Haridas S."/>
            <person name="Wolfe K.H."/>
            <person name="Lopes M.R."/>
            <person name="Hittinger C.T."/>
            <person name="Goeker M."/>
            <person name="Salamov A.A."/>
            <person name="Wisecaver J.H."/>
            <person name="Long T.M."/>
            <person name="Calvey C.H."/>
            <person name="Aerts A.L."/>
            <person name="Barry K.W."/>
            <person name="Choi C."/>
            <person name="Clum A."/>
            <person name="Coughlan A.Y."/>
            <person name="Deshpande S."/>
            <person name="Douglass A.P."/>
            <person name="Hanson S.J."/>
            <person name="Klenk H.-P."/>
            <person name="LaButti K.M."/>
            <person name="Lapidus A."/>
            <person name="Lindquist E.A."/>
            <person name="Lipzen A.M."/>
            <person name="Meier-Kolthoff J.P."/>
            <person name="Ohm R.A."/>
            <person name="Otillar R.P."/>
            <person name="Pangilinan J.L."/>
            <person name="Peng Y."/>
            <person name="Rokas A."/>
            <person name="Rosa C.A."/>
            <person name="Scheuner C."/>
            <person name="Sibirny A.A."/>
            <person name="Slot J.C."/>
            <person name="Stielow J.B."/>
            <person name="Sun H."/>
            <person name="Kurtzman C.P."/>
            <person name="Blackwell M."/>
            <person name="Grigoriev I.V."/>
            <person name="Jeffries T.W."/>
        </authorList>
    </citation>
    <scope>NUCLEOTIDE SEQUENCE [LARGE SCALE GENOMIC DNA]</scope>
    <source>
        <strain evidence="3 4">NRRL Y-11557</strain>
    </source>
</reference>
<dbReference type="STRING" id="675824.A0A1E3PYT4"/>
<feature type="region of interest" description="Disordered" evidence="1">
    <location>
        <begin position="325"/>
        <end position="353"/>
    </location>
</feature>
<evidence type="ECO:0000256" key="1">
    <source>
        <dbReference type="SAM" id="MobiDB-lite"/>
    </source>
</evidence>
<dbReference type="OrthoDB" id="411251at2759"/>
<feature type="compositionally biased region" description="Polar residues" evidence="1">
    <location>
        <begin position="228"/>
        <end position="239"/>
    </location>
</feature>
<dbReference type="Pfam" id="PF08447">
    <property type="entry name" value="PAS_3"/>
    <property type="match status" value="1"/>
</dbReference>
<evidence type="ECO:0000313" key="3">
    <source>
        <dbReference type="EMBL" id="ODQ70609.1"/>
    </source>
</evidence>
<keyword evidence="4" id="KW-1185">Reference proteome</keyword>
<feature type="region of interest" description="Disordered" evidence="1">
    <location>
        <begin position="227"/>
        <end position="251"/>
    </location>
</feature>
<organism evidence="3 4">
    <name type="scientific">Lipomyces starkeyi NRRL Y-11557</name>
    <dbReference type="NCBI Taxonomy" id="675824"/>
    <lineage>
        <taxon>Eukaryota</taxon>
        <taxon>Fungi</taxon>
        <taxon>Dikarya</taxon>
        <taxon>Ascomycota</taxon>
        <taxon>Saccharomycotina</taxon>
        <taxon>Lipomycetes</taxon>
        <taxon>Lipomycetales</taxon>
        <taxon>Lipomycetaceae</taxon>
        <taxon>Lipomyces</taxon>
    </lineage>
</organism>
<evidence type="ECO:0000259" key="2">
    <source>
        <dbReference type="PROSITE" id="PS50112"/>
    </source>
</evidence>
<dbReference type="Gene3D" id="3.30.450.20">
    <property type="entry name" value="PAS domain"/>
    <property type="match status" value="1"/>
</dbReference>
<feature type="domain" description="PAS" evidence="2">
    <location>
        <begin position="1"/>
        <end position="63"/>
    </location>
</feature>
<sequence>MDIAFITIHDLTEAGVILYASDSIELVLGYTASEVEGRSAFDYFHPSELPDQRTAHGRAVSLDKAAVLCYCQLLSRYGAWIPCECVFTVVYDILVASTTVYRHTVKSDDRARLATFIGRAFSHSSTESELRAQVMGSLPPQFKVHSNTLHELRAALILNRMSQSLPILYATHSVAEIVGLTPDEITGWNLWDCMDGTSLESAQLSLERAKENDSLSYLRFAWRDPRSQNDPSTLATQLPRSHPDPRESTPTRFNIIDLEAFVSCTSDGLVMVLRGARPTSTTHQAAPVGTSRSVFASSWGAPTPILPPPVPQENLRPVLSTFMTASSSSAETTENSHDIRGASDEENDVLSSI</sequence>
<feature type="domain" description="PAS" evidence="2">
    <location>
        <begin position="167"/>
        <end position="213"/>
    </location>
</feature>
<dbReference type="AlphaFoldDB" id="A0A1E3PYT4"/>
<dbReference type="EMBL" id="KV454300">
    <property type="protein sequence ID" value="ODQ70609.1"/>
    <property type="molecule type" value="Genomic_DNA"/>
</dbReference>
<dbReference type="SUPFAM" id="SSF55785">
    <property type="entry name" value="PYP-like sensor domain (PAS domain)"/>
    <property type="match status" value="1"/>
</dbReference>
<feature type="compositionally biased region" description="Basic and acidic residues" evidence="1">
    <location>
        <begin position="334"/>
        <end position="343"/>
    </location>
</feature>
<dbReference type="InterPro" id="IPR013655">
    <property type="entry name" value="PAS_fold_3"/>
</dbReference>
<dbReference type="InterPro" id="IPR035965">
    <property type="entry name" value="PAS-like_dom_sf"/>
</dbReference>
<proteinExistence type="predicted"/>
<dbReference type="CDD" id="cd00130">
    <property type="entry name" value="PAS"/>
    <property type="match status" value="2"/>
</dbReference>
<dbReference type="InterPro" id="IPR000014">
    <property type="entry name" value="PAS"/>
</dbReference>
<accession>A0A1E3PYT4</accession>
<gene>
    <name evidence="3" type="ORF">LIPSTDRAFT_29973</name>
</gene>
<dbReference type="PROSITE" id="PS50112">
    <property type="entry name" value="PAS"/>
    <property type="match status" value="2"/>
</dbReference>
<dbReference type="Proteomes" id="UP000094385">
    <property type="component" value="Unassembled WGS sequence"/>
</dbReference>
<evidence type="ECO:0000313" key="4">
    <source>
        <dbReference type="Proteomes" id="UP000094385"/>
    </source>
</evidence>